<accession>A0A4Y2S7G2</accession>
<protein>
    <submittedName>
        <fullName evidence="1">Uncharacterized protein</fullName>
    </submittedName>
</protein>
<sequence>MAGRQHCKFVTVFTHFFRISPERLEHLPLNFDHVKNRLELTFYIGDSITRTFTGAEIDDKEKDLDPPFSQDAYNDLQFSSMVLFAIY</sequence>
<proteinExistence type="predicted"/>
<dbReference type="AlphaFoldDB" id="A0A4Y2S7G2"/>
<evidence type="ECO:0000313" key="2">
    <source>
        <dbReference type="Proteomes" id="UP000499080"/>
    </source>
</evidence>
<evidence type="ECO:0000313" key="1">
    <source>
        <dbReference type="EMBL" id="GBN83911.1"/>
    </source>
</evidence>
<reference evidence="1 2" key="1">
    <citation type="journal article" date="2019" name="Sci. Rep.">
        <title>Orb-weaving spider Araneus ventricosus genome elucidates the spidroin gene catalogue.</title>
        <authorList>
            <person name="Kono N."/>
            <person name="Nakamura H."/>
            <person name="Ohtoshi R."/>
            <person name="Moran D.A.P."/>
            <person name="Shinohara A."/>
            <person name="Yoshida Y."/>
            <person name="Fujiwara M."/>
            <person name="Mori M."/>
            <person name="Tomita M."/>
            <person name="Arakawa K."/>
        </authorList>
    </citation>
    <scope>NUCLEOTIDE SEQUENCE [LARGE SCALE GENOMIC DNA]</scope>
</reference>
<gene>
    <name evidence="1" type="ORF">AVEN_106886_1</name>
</gene>
<dbReference type="EMBL" id="BGPR01020138">
    <property type="protein sequence ID" value="GBN83911.1"/>
    <property type="molecule type" value="Genomic_DNA"/>
</dbReference>
<comment type="caution">
    <text evidence="1">The sequence shown here is derived from an EMBL/GenBank/DDBJ whole genome shotgun (WGS) entry which is preliminary data.</text>
</comment>
<dbReference type="Proteomes" id="UP000499080">
    <property type="component" value="Unassembled WGS sequence"/>
</dbReference>
<name>A0A4Y2S7G2_ARAVE</name>
<keyword evidence="2" id="KW-1185">Reference proteome</keyword>
<organism evidence="1 2">
    <name type="scientific">Araneus ventricosus</name>
    <name type="common">Orbweaver spider</name>
    <name type="synonym">Epeira ventricosa</name>
    <dbReference type="NCBI Taxonomy" id="182803"/>
    <lineage>
        <taxon>Eukaryota</taxon>
        <taxon>Metazoa</taxon>
        <taxon>Ecdysozoa</taxon>
        <taxon>Arthropoda</taxon>
        <taxon>Chelicerata</taxon>
        <taxon>Arachnida</taxon>
        <taxon>Araneae</taxon>
        <taxon>Araneomorphae</taxon>
        <taxon>Entelegynae</taxon>
        <taxon>Araneoidea</taxon>
        <taxon>Araneidae</taxon>
        <taxon>Araneus</taxon>
    </lineage>
</organism>